<dbReference type="AlphaFoldDB" id="A0A6J6EIC9"/>
<keyword evidence="1" id="KW-0472">Membrane</keyword>
<dbReference type="Gene3D" id="1.25.40.10">
    <property type="entry name" value="Tetratricopeptide repeat domain"/>
    <property type="match status" value="1"/>
</dbReference>
<evidence type="ECO:0000313" key="3">
    <source>
        <dbReference type="EMBL" id="CAB4648165.1"/>
    </source>
</evidence>
<accession>A0A6J6EIC9</accession>
<dbReference type="EMBL" id="CAEZVY010000113">
    <property type="protein sequence ID" value="CAB4648165.1"/>
    <property type="molecule type" value="Genomic_DNA"/>
</dbReference>
<dbReference type="SUPFAM" id="SSF48452">
    <property type="entry name" value="TPR-like"/>
    <property type="match status" value="1"/>
</dbReference>
<feature type="transmembrane region" description="Helical" evidence="1">
    <location>
        <begin position="7"/>
        <end position="26"/>
    </location>
</feature>
<protein>
    <submittedName>
        <fullName evidence="2">Unannotated protein</fullName>
    </submittedName>
</protein>
<evidence type="ECO:0000313" key="2">
    <source>
        <dbReference type="EMBL" id="CAB4575179.1"/>
    </source>
</evidence>
<proteinExistence type="predicted"/>
<evidence type="ECO:0000256" key="1">
    <source>
        <dbReference type="SAM" id="Phobius"/>
    </source>
</evidence>
<keyword evidence="1" id="KW-0812">Transmembrane</keyword>
<dbReference type="EMBL" id="CAEZTM010000046">
    <property type="protein sequence ID" value="CAB4575179.1"/>
    <property type="molecule type" value="Genomic_DNA"/>
</dbReference>
<name>A0A6J6EIC9_9ZZZZ</name>
<gene>
    <name evidence="2" type="ORF">UFOPK1684_00996</name>
    <name evidence="3" type="ORF">UFOPK2158_01040</name>
</gene>
<keyword evidence="1" id="KW-1133">Transmembrane helix</keyword>
<organism evidence="2">
    <name type="scientific">freshwater metagenome</name>
    <dbReference type="NCBI Taxonomy" id="449393"/>
    <lineage>
        <taxon>unclassified sequences</taxon>
        <taxon>metagenomes</taxon>
        <taxon>ecological metagenomes</taxon>
    </lineage>
</organism>
<feature type="transmembrane region" description="Helical" evidence="1">
    <location>
        <begin position="38"/>
        <end position="59"/>
    </location>
</feature>
<dbReference type="InterPro" id="IPR011990">
    <property type="entry name" value="TPR-like_helical_dom_sf"/>
</dbReference>
<reference evidence="2" key="1">
    <citation type="submission" date="2020-05" db="EMBL/GenBank/DDBJ databases">
        <authorList>
            <person name="Chiriac C."/>
            <person name="Salcher M."/>
            <person name="Ghai R."/>
            <person name="Kavagutti S V."/>
        </authorList>
    </citation>
    <scope>NUCLEOTIDE SEQUENCE</scope>
</reference>
<sequence>MVGAMFMAVLLVIYLGFSVNYAWILISDASPLANAMGYALLVLPGLGAWGLVAEMQFAFRSQALMKRLEQEGLLPDKELPRLPSGRPDRGAADAAFPEFSAALEAGAESWQAWLRLGLAYDACGDRRRARWAVRRAIALAKMP</sequence>